<sequence length="256" mass="28623">MKFIEEKKMVSINEIAELLNISVVTARRDVEYLEEITPNIKKVRGGAVWKENESGDKENIGNISKDYLNDRFHKQSKTNIKEKKQIALKASALLKSGDSILLDAGSTLFEFAKSISPNLTITAFITAMNIAEVLEDRETITKIVLGGVFRSKTTTMVSSMMEQMISSIYVDKLFIAATGLSYTHGFTCNDILEADVKKQLLKSAKEVYWLVDSSKVGKISSFQISPFDSSHTIITDDNIQPENQNELEKLMNVIIA</sequence>
<dbReference type="Pfam" id="PF00455">
    <property type="entry name" value="DeoRC"/>
    <property type="match status" value="1"/>
</dbReference>
<dbReference type="PROSITE" id="PS51000">
    <property type="entry name" value="HTH_DEOR_2"/>
    <property type="match status" value="1"/>
</dbReference>
<dbReference type="SUPFAM" id="SSF100950">
    <property type="entry name" value="NagB/RpiA/CoA transferase-like"/>
    <property type="match status" value="1"/>
</dbReference>
<protein>
    <submittedName>
        <fullName evidence="4">DeoR/GlpR family transcriptional regulator of sugar metabolism</fullName>
    </submittedName>
</protein>
<comment type="caution">
    <text evidence="4">The sequence shown here is derived from an EMBL/GenBank/DDBJ whole genome shotgun (WGS) entry which is preliminary data.</text>
</comment>
<dbReference type="InterPro" id="IPR050313">
    <property type="entry name" value="Carb_Metab_HTH_regulators"/>
</dbReference>
<dbReference type="SMART" id="SM00420">
    <property type="entry name" value="HTH_DEOR"/>
    <property type="match status" value="1"/>
</dbReference>
<dbReference type="InterPro" id="IPR037171">
    <property type="entry name" value="NagB/RpiA_transferase-like"/>
</dbReference>
<reference evidence="5" key="2">
    <citation type="submission" date="2020-08" db="EMBL/GenBank/DDBJ databases">
        <title>The Agave Microbiome: Exploring the role of microbial communities in plant adaptations to desert environments.</title>
        <authorList>
            <person name="Partida-Martinez L.P."/>
        </authorList>
    </citation>
    <scope>NUCLEOTIDE SEQUENCE [LARGE SCALE GENOMIC DNA]</scope>
    <source>
        <strain evidence="5">AT2.8</strain>
    </source>
</reference>
<feature type="domain" description="HTH deoR-type" evidence="3">
    <location>
        <begin position="1"/>
        <end position="49"/>
    </location>
</feature>
<evidence type="ECO:0000313" key="5">
    <source>
        <dbReference type="Proteomes" id="UP000548423"/>
    </source>
</evidence>
<evidence type="ECO:0000259" key="3">
    <source>
        <dbReference type="PROSITE" id="PS51000"/>
    </source>
</evidence>
<dbReference type="AlphaFoldDB" id="A0A852T7Q6"/>
<accession>A0A852T7Q6</accession>
<evidence type="ECO:0000256" key="2">
    <source>
        <dbReference type="ARBA" id="ARBA00023163"/>
    </source>
</evidence>
<dbReference type="SUPFAM" id="SSF46785">
    <property type="entry name" value="Winged helix' DNA-binding domain"/>
    <property type="match status" value="1"/>
</dbReference>
<keyword evidence="2" id="KW-0804">Transcription</keyword>
<dbReference type="Proteomes" id="UP000548423">
    <property type="component" value="Unassembled WGS sequence"/>
</dbReference>
<reference evidence="5" key="1">
    <citation type="submission" date="2020-07" db="EMBL/GenBank/DDBJ databases">
        <authorList>
            <person name="Partida-Martinez L."/>
            <person name="Huntemann M."/>
            <person name="Clum A."/>
            <person name="Wang J."/>
            <person name="Palaniappan K."/>
            <person name="Ritter S."/>
            <person name="Chen I.-M."/>
            <person name="Stamatis D."/>
            <person name="Reddy T."/>
            <person name="O'Malley R."/>
            <person name="Daum C."/>
            <person name="Shapiro N."/>
            <person name="Ivanova N."/>
            <person name="Kyrpides N."/>
            <person name="Woyke T."/>
        </authorList>
    </citation>
    <scope>NUCLEOTIDE SEQUENCE [LARGE SCALE GENOMIC DNA]</scope>
    <source>
        <strain evidence="5">AT2.8</strain>
    </source>
</reference>
<dbReference type="Pfam" id="PF08220">
    <property type="entry name" value="HTH_DeoR"/>
    <property type="match status" value="1"/>
</dbReference>
<dbReference type="SMART" id="SM01134">
    <property type="entry name" value="DeoRC"/>
    <property type="match status" value="1"/>
</dbReference>
<name>A0A852T7Q6_9BACI</name>
<evidence type="ECO:0000256" key="1">
    <source>
        <dbReference type="ARBA" id="ARBA00023015"/>
    </source>
</evidence>
<dbReference type="GO" id="GO:0003700">
    <property type="term" value="F:DNA-binding transcription factor activity"/>
    <property type="evidence" value="ECO:0007669"/>
    <property type="project" value="InterPro"/>
</dbReference>
<keyword evidence="1" id="KW-0805">Transcription regulation</keyword>
<organism evidence="4 5">
    <name type="scientific">Neobacillus niacini</name>
    <dbReference type="NCBI Taxonomy" id="86668"/>
    <lineage>
        <taxon>Bacteria</taxon>
        <taxon>Bacillati</taxon>
        <taxon>Bacillota</taxon>
        <taxon>Bacilli</taxon>
        <taxon>Bacillales</taxon>
        <taxon>Bacillaceae</taxon>
        <taxon>Neobacillus</taxon>
    </lineage>
</organism>
<dbReference type="InterPro" id="IPR036390">
    <property type="entry name" value="WH_DNA-bd_sf"/>
</dbReference>
<dbReference type="Gene3D" id="3.40.50.1360">
    <property type="match status" value="1"/>
</dbReference>
<evidence type="ECO:0000313" key="4">
    <source>
        <dbReference type="EMBL" id="NYE04241.1"/>
    </source>
</evidence>
<dbReference type="InterPro" id="IPR014036">
    <property type="entry name" value="DeoR-like_C"/>
</dbReference>
<dbReference type="EMBL" id="JACCBX010000002">
    <property type="protein sequence ID" value="NYE04241.1"/>
    <property type="molecule type" value="Genomic_DNA"/>
</dbReference>
<dbReference type="InterPro" id="IPR001034">
    <property type="entry name" value="DeoR_HTH"/>
</dbReference>
<dbReference type="PANTHER" id="PTHR30363">
    <property type="entry name" value="HTH-TYPE TRANSCRIPTIONAL REGULATOR SRLR-RELATED"/>
    <property type="match status" value="1"/>
</dbReference>
<dbReference type="PANTHER" id="PTHR30363:SF44">
    <property type="entry name" value="AGA OPERON TRANSCRIPTIONAL REPRESSOR-RELATED"/>
    <property type="match status" value="1"/>
</dbReference>
<gene>
    <name evidence="4" type="ORF">F4694_000985</name>
</gene>
<proteinExistence type="predicted"/>